<dbReference type="EMBL" id="CP036291">
    <property type="protein sequence ID" value="QDU88496.1"/>
    <property type="molecule type" value="Genomic_DNA"/>
</dbReference>
<dbReference type="Gene3D" id="3.40.50.10740">
    <property type="entry name" value="Class I glutamine amidotransferase-like"/>
    <property type="match status" value="1"/>
</dbReference>
<dbReference type="PIRSF" id="PIRSF028757">
    <property type="entry name" value="LD-carboxypeptidase"/>
    <property type="match status" value="1"/>
</dbReference>
<feature type="active site" description="Nucleophile" evidence="6">
    <location>
        <position position="113"/>
    </location>
</feature>
<dbReference type="KEGG" id="pnd:Pla175_18740"/>
<dbReference type="Pfam" id="PF17676">
    <property type="entry name" value="Peptidase_S66C"/>
    <property type="match status" value="1"/>
</dbReference>
<comment type="similarity">
    <text evidence="1">Belongs to the peptidase S66 family.</text>
</comment>
<keyword evidence="5" id="KW-0720">Serine protease</keyword>
<evidence type="ECO:0000313" key="9">
    <source>
        <dbReference type="EMBL" id="QDU88496.1"/>
    </source>
</evidence>
<feature type="domain" description="LD-carboxypeptidase C-terminal" evidence="8">
    <location>
        <begin position="187"/>
        <end position="300"/>
    </location>
</feature>
<evidence type="ECO:0000259" key="8">
    <source>
        <dbReference type="Pfam" id="PF17676"/>
    </source>
</evidence>
<feature type="active site" description="Charge relay system" evidence="6">
    <location>
        <position position="218"/>
    </location>
</feature>
<protein>
    <submittedName>
        <fullName evidence="9">Putative murein peptide carboxypeptidase</fullName>
        <ecNumber evidence="9">3.4.16.-</ecNumber>
    </submittedName>
</protein>
<dbReference type="Proteomes" id="UP000317429">
    <property type="component" value="Chromosome"/>
</dbReference>
<evidence type="ECO:0000256" key="1">
    <source>
        <dbReference type="ARBA" id="ARBA00010233"/>
    </source>
</evidence>
<keyword evidence="3" id="KW-0645">Protease</keyword>
<feature type="active site" description="Charge relay system" evidence="6">
    <location>
        <position position="285"/>
    </location>
</feature>
<keyword evidence="4 9" id="KW-0378">Hydrolase</keyword>
<gene>
    <name evidence="9" type="primary">ykfA_2</name>
    <name evidence="9" type="ORF">Pla175_18740</name>
</gene>
<evidence type="ECO:0000313" key="10">
    <source>
        <dbReference type="Proteomes" id="UP000317429"/>
    </source>
</evidence>
<dbReference type="PANTHER" id="PTHR30237">
    <property type="entry name" value="MURAMOYLTETRAPEPTIDE CARBOXYPEPTIDASE"/>
    <property type="match status" value="1"/>
</dbReference>
<dbReference type="GO" id="GO:0004180">
    <property type="term" value="F:carboxypeptidase activity"/>
    <property type="evidence" value="ECO:0007669"/>
    <property type="project" value="UniProtKB-KW"/>
</dbReference>
<dbReference type="SUPFAM" id="SSF141986">
    <property type="entry name" value="LD-carboxypeptidase A C-terminal domain-like"/>
    <property type="match status" value="1"/>
</dbReference>
<evidence type="ECO:0000256" key="4">
    <source>
        <dbReference type="ARBA" id="ARBA00022801"/>
    </source>
</evidence>
<organism evidence="9 10">
    <name type="scientific">Pirellulimonas nuda</name>
    <dbReference type="NCBI Taxonomy" id="2528009"/>
    <lineage>
        <taxon>Bacteria</taxon>
        <taxon>Pseudomonadati</taxon>
        <taxon>Planctomycetota</taxon>
        <taxon>Planctomycetia</taxon>
        <taxon>Pirellulales</taxon>
        <taxon>Lacipirellulaceae</taxon>
        <taxon>Pirellulimonas</taxon>
    </lineage>
</organism>
<dbReference type="AlphaFoldDB" id="A0A518DAP9"/>
<name>A0A518DAP9_9BACT</name>
<evidence type="ECO:0000256" key="2">
    <source>
        <dbReference type="ARBA" id="ARBA00022645"/>
    </source>
</evidence>
<evidence type="ECO:0000256" key="6">
    <source>
        <dbReference type="PIRSR" id="PIRSR028757-1"/>
    </source>
</evidence>
<evidence type="ECO:0000256" key="5">
    <source>
        <dbReference type="ARBA" id="ARBA00022825"/>
    </source>
</evidence>
<sequence>MTQAAIFPPPLRPGDCIAVVAPASSPQRDALERGIASLTDAGFRVKQYRDLCRPTGYLSGSDAERAAELNQALADPETNAVIAARGGYGLARILDRIDYGALVRSPKIIAGYSDLTALHAAVRLRTGLATFHAPHVVDWQGPESDGAGSIAHFLAATAGESESCVVRVDPNHPDATPALEACRGVARGPLVGGNLAVLCGLIGAPYDIDAAGAILFLEDCNEPPYRVDRMLAQLKLSGKLDAAAGFALGYFSNCLAGQGGSAADVLSDYLTPLGKPVLAGLPVGHALPNLTLPLGALCEIDPDRGRLEVLQRCVP</sequence>
<dbReference type="SUPFAM" id="SSF52317">
    <property type="entry name" value="Class I glutamine amidotransferase-like"/>
    <property type="match status" value="1"/>
</dbReference>
<dbReference type="InterPro" id="IPR003507">
    <property type="entry name" value="S66_fam"/>
</dbReference>
<dbReference type="PANTHER" id="PTHR30237:SF2">
    <property type="entry name" value="MUREIN TETRAPEPTIDE CARBOXYPEPTIDASE"/>
    <property type="match status" value="1"/>
</dbReference>
<keyword evidence="2 9" id="KW-0121">Carboxypeptidase</keyword>
<evidence type="ECO:0000256" key="3">
    <source>
        <dbReference type="ARBA" id="ARBA00022670"/>
    </source>
</evidence>
<dbReference type="InterPro" id="IPR029062">
    <property type="entry name" value="Class_I_gatase-like"/>
</dbReference>
<dbReference type="GO" id="GO:0006508">
    <property type="term" value="P:proteolysis"/>
    <property type="evidence" value="ECO:0007669"/>
    <property type="project" value="UniProtKB-KW"/>
</dbReference>
<dbReference type="InterPro" id="IPR040449">
    <property type="entry name" value="Peptidase_S66_N"/>
</dbReference>
<dbReference type="RefSeq" id="WP_145283478.1">
    <property type="nucleotide sequence ID" value="NZ_CP036291.1"/>
</dbReference>
<dbReference type="InterPro" id="IPR040921">
    <property type="entry name" value="Peptidase_S66C"/>
</dbReference>
<dbReference type="CDD" id="cd07025">
    <property type="entry name" value="Peptidase_S66"/>
    <property type="match status" value="1"/>
</dbReference>
<proteinExistence type="inferred from homology"/>
<keyword evidence="10" id="KW-1185">Reference proteome</keyword>
<dbReference type="Pfam" id="PF02016">
    <property type="entry name" value="Peptidase_S66"/>
    <property type="match status" value="1"/>
</dbReference>
<dbReference type="GO" id="GO:0008236">
    <property type="term" value="F:serine-type peptidase activity"/>
    <property type="evidence" value="ECO:0007669"/>
    <property type="project" value="UniProtKB-KW"/>
</dbReference>
<dbReference type="Gene3D" id="3.50.30.60">
    <property type="entry name" value="LD-carboxypeptidase A C-terminal domain-like"/>
    <property type="match status" value="1"/>
</dbReference>
<accession>A0A518DAP9</accession>
<dbReference type="InterPro" id="IPR027478">
    <property type="entry name" value="LdcA_N"/>
</dbReference>
<evidence type="ECO:0000259" key="7">
    <source>
        <dbReference type="Pfam" id="PF02016"/>
    </source>
</evidence>
<reference evidence="9 10" key="1">
    <citation type="submission" date="2019-02" db="EMBL/GenBank/DDBJ databases">
        <title>Deep-cultivation of Planctomycetes and their phenomic and genomic characterization uncovers novel biology.</title>
        <authorList>
            <person name="Wiegand S."/>
            <person name="Jogler M."/>
            <person name="Boedeker C."/>
            <person name="Pinto D."/>
            <person name="Vollmers J."/>
            <person name="Rivas-Marin E."/>
            <person name="Kohn T."/>
            <person name="Peeters S.H."/>
            <person name="Heuer A."/>
            <person name="Rast P."/>
            <person name="Oberbeckmann S."/>
            <person name="Bunk B."/>
            <person name="Jeske O."/>
            <person name="Meyerdierks A."/>
            <person name="Storesund J.E."/>
            <person name="Kallscheuer N."/>
            <person name="Luecker S."/>
            <person name="Lage O.M."/>
            <person name="Pohl T."/>
            <person name="Merkel B.J."/>
            <person name="Hornburger P."/>
            <person name="Mueller R.-W."/>
            <person name="Bruemmer F."/>
            <person name="Labrenz M."/>
            <person name="Spormann A.M."/>
            <person name="Op den Camp H."/>
            <person name="Overmann J."/>
            <person name="Amann R."/>
            <person name="Jetten M.S.M."/>
            <person name="Mascher T."/>
            <person name="Medema M.H."/>
            <person name="Devos D.P."/>
            <person name="Kaster A.-K."/>
            <person name="Ovreas L."/>
            <person name="Rohde M."/>
            <person name="Galperin M.Y."/>
            <person name="Jogler C."/>
        </authorList>
    </citation>
    <scope>NUCLEOTIDE SEQUENCE [LARGE SCALE GENOMIC DNA]</scope>
    <source>
        <strain evidence="9 10">Pla175</strain>
    </source>
</reference>
<dbReference type="EC" id="3.4.16.-" evidence="9"/>
<feature type="domain" description="LD-carboxypeptidase N-terminal" evidence="7">
    <location>
        <begin position="17"/>
        <end position="133"/>
    </location>
</feature>
<dbReference type="InterPro" id="IPR027461">
    <property type="entry name" value="Carboxypeptidase_A_C_sf"/>
</dbReference>
<dbReference type="OrthoDB" id="9807329at2"/>